<dbReference type="RefSeq" id="WP_149797503.1">
    <property type="nucleotide sequence ID" value="NZ_FNBO01000001.1"/>
</dbReference>
<dbReference type="AlphaFoldDB" id="A0A1G7HW29"/>
<evidence type="ECO:0000313" key="2">
    <source>
        <dbReference type="Proteomes" id="UP000324020"/>
    </source>
</evidence>
<keyword evidence="2" id="KW-1185">Reference proteome</keyword>
<reference evidence="1 2" key="1">
    <citation type="submission" date="2016-10" db="EMBL/GenBank/DDBJ databases">
        <authorList>
            <person name="Varghese N."/>
            <person name="Submissions S."/>
        </authorList>
    </citation>
    <scope>NUCLEOTIDE SEQUENCE [LARGE SCALE GENOMIC DNA]</scope>
    <source>
        <strain evidence="1 2">CGMCC 1.3527</strain>
    </source>
</reference>
<dbReference type="Pfam" id="PF01501">
    <property type="entry name" value="Glyco_transf_8"/>
    <property type="match status" value="1"/>
</dbReference>
<evidence type="ECO:0000313" key="1">
    <source>
        <dbReference type="EMBL" id="SDF04595.1"/>
    </source>
</evidence>
<dbReference type="Gene3D" id="3.90.550.10">
    <property type="entry name" value="Spore Coat Polysaccharide Biosynthesis Protein SpsA, Chain A"/>
    <property type="match status" value="1"/>
</dbReference>
<dbReference type="GO" id="GO:0016757">
    <property type="term" value="F:glycosyltransferase activity"/>
    <property type="evidence" value="ECO:0007669"/>
    <property type="project" value="InterPro"/>
</dbReference>
<gene>
    <name evidence="1" type="ORF">SAMN04488067_101537</name>
</gene>
<dbReference type="OrthoDB" id="204927at2157"/>
<protein>
    <submittedName>
        <fullName evidence="1">Glycosyl transferase family 8</fullName>
    </submittedName>
</protein>
<dbReference type="InterPro" id="IPR002495">
    <property type="entry name" value="Glyco_trans_8"/>
</dbReference>
<keyword evidence="1" id="KW-0808">Transferase</keyword>
<name>A0A1G7HW29_9EURY</name>
<dbReference type="Proteomes" id="UP000324020">
    <property type="component" value="Unassembled WGS sequence"/>
</dbReference>
<sequence length="291" mass="33504">MKQNDSEGIVYIATGDKYINEAKKSAESVLKHNNVDITLISDKKISNNVFDECRVIDNPKYNMGDSVLSPSQLPYNKTIFLDTDTYVTSPITDLFDSIEQFDLGCSFNIGTGIPYKDIKKIDSNVCSEKSNSVPESFCEFNTGVLVFRKSTKICDFLTKWNKLYEKQDEFERNQPSFRKALFESDIQLLPLPREYNYRLPKIAEVHDKVKIIHGRHPVGYDKIDDCINSKLESRVISRTDWPLDITSINDISIKFMILYILNSGDIYNMADLIKTKWNNYSLSEIINRISL</sequence>
<proteinExistence type="predicted"/>
<dbReference type="SUPFAM" id="SSF53448">
    <property type="entry name" value="Nucleotide-diphospho-sugar transferases"/>
    <property type="match status" value="1"/>
</dbReference>
<accession>A0A1G7HW29</accession>
<dbReference type="EMBL" id="FNBO01000001">
    <property type="protein sequence ID" value="SDF04595.1"/>
    <property type="molecule type" value="Genomic_DNA"/>
</dbReference>
<organism evidence="1 2">
    <name type="scientific">Halorubrum xinjiangense</name>
    <dbReference type="NCBI Taxonomy" id="261291"/>
    <lineage>
        <taxon>Archaea</taxon>
        <taxon>Methanobacteriati</taxon>
        <taxon>Methanobacteriota</taxon>
        <taxon>Stenosarchaea group</taxon>
        <taxon>Halobacteria</taxon>
        <taxon>Halobacteriales</taxon>
        <taxon>Haloferacaceae</taxon>
        <taxon>Halorubrum</taxon>
    </lineage>
</organism>
<dbReference type="InterPro" id="IPR029044">
    <property type="entry name" value="Nucleotide-diphossugar_trans"/>
</dbReference>